<proteinExistence type="predicted"/>
<sequence length="123" mass="13332">RAIHINLYILEVRFNLSSLYESCNNQILDAIDAYACTAELNPGNLSELHLHLLKNAHATGSQLPTAPGPQDIHPTAYANPTVPLPGLTMHLSSVAPLHDFGLPPSKSVTFGSFWGVSDHSDMF</sequence>
<dbReference type="Proteomes" id="UP000053989">
    <property type="component" value="Unassembled WGS sequence"/>
</dbReference>
<name>A0A0C3A0B3_9AGAM</name>
<keyword evidence="2" id="KW-1185">Reference proteome</keyword>
<gene>
    <name evidence="1" type="ORF">SCLCIDRAFT_129092</name>
</gene>
<organism evidence="1 2">
    <name type="scientific">Scleroderma citrinum Foug A</name>
    <dbReference type="NCBI Taxonomy" id="1036808"/>
    <lineage>
        <taxon>Eukaryota</taxon>
        <taxon>Fungi</taxon>
        <taxon>Dikarya</taxon>
        <taxon>Basidiomycota</taxon>
        <taxon>Agaricomycotina</taxon>
        <taxon>Agaricomycetes</taxon>
        <taxon>Agaricomycetidae</taxon>
        <taxon>Boletales</taxon>
        <taxon>Sclerodermatineae</taxon>
        <taxon>Sclerodermataceae</taxon>
        <taxon>Scleroderma</taxon>
    </lineage>
</organism>
<reference evidence="1 2" key="1">
    <citation type="submission" date="2014-04" db="EMBL/GenBank/DDBJ databases">
        <authorList>
            <consortium name="DOE Joint Genome Institute"/>
            <person name="Kuo A."/>
            <person name="Kohler A."/>
            <person name="Nagy L.G."/>
            <person name="Floudas D."/>
            <person name="Copeland A."/>
            <person name="Barry K.W."/>
            <person name="Cichocki N."/>
            <person name="Veneault-Fourrey C."/>
            <person name="LaButti K."/>
            <person name="Lindquist E.A."/>
            <person name="Lipzen A."/>
            <person name="Lundell T."/>
            <person name="Morin E."/>
            <person name="Murat C."/>
            <person name="Sun H."/>
            <person name="Tunlid A."/>
            <person name="Henrissat B."/>
            <person name="Grigoriev I.V."/>
            <person name="Hibbett D.S."/>
            <person name="Martin F."/>
            <person name="Nordberg H.P."/>
            <person name="Cantor M.N."/>
            <person name="Hua S.X."/>
        </authorList>
    </citation>
    <scope>NUCLEOTIDE SEQUENCE [LARGE SCALE GENOMIC DNA]</scope>
    <source>
        <strain evidence="1 2">Foug A</strain>
    </source>
</reference>
<dbReference type="InParanoid" id="A0A0C3A0B3"/>
<evidence type="ECO:0000313" key="2">
    <source>
        <dbReference type="Proteomes" id="UP000053989"/>
    </source>
</evidence>
<evidence type="ECO:0000313" key="1">
    <source>
        <dbReference type="EMBL" id="KIM58092.1"/>
    </source>
</evidence>
<dbReference type="EMBL" id="KN822091">
    <property type="protein sequence ID" value="KIM58092.1"/>
    <property type="molecule type" value="Genomic_DNA"/>
</dbReference>
<protein>
    <submittedName>
        <fullName evidence="1">Uncharacterized protein</fullName>
    </submittedName>
</protein>
<dbReference type="AlphaFoldDB" id="A0A0C3A0B3"/>
<accession>A0A0C3A0B3</accession>
<dbReference type="STRING" id="1036808.A0A0C3A0B3"/>
<dbReference type="OrthoDB" id="3245923at2759"/>
<dbReference type="HOGENOM" id="CLU_164461_0_0_1"/>
<reference evidence="2" key="2">
    <citation type="submission" date="2015-01" db="EMBL/GenBank/DDBJ databases">
        <title>Evolutionary Origins and Diversification of the Mycorrhizal Mutualists.</title>
        <authorList>
            <consortium name="DOE Joint Genome Institute"/>
            <consortium name="Mycorrhizal Genomics Consortium"/>
            <person name="Kohler A."/>
            <person name="Kuo A."/>
            <person name="Nagy L.G."/>
            <person name="Floudas D."/>
            <person name="Copeland A."/>
            <person name="Barry K.W."/>
            <person name="Cichocki N."/>
            <person name="Veneault-Fourrey C."/>
            <person name="LaButti K."/>
            <person name="Lindquist E.A."/>
            <person name="Lipzen A."/>
            <person name="Lundell T."/>
            <person name="Morin E."/>
            <person name="Murat C."/>
            <person name="Riley R."/>
            <person name="Ohm R."/>
            <person name="Sun H."/>
            <person name="Tunlid A."/>
            <person name="Henrissat B."/>
            <person name="Grigoriev I.V."/>
            <person name="Hibbett D.S."/>
            <person name="Martin F."/>
        </authorList>
    </citation>
    <scope>NUCLEOTIDE SEQUENCE [LARGE SCALE GENOMIC DNA]</scope>
    <source>
        <strain evidence="2">Foug A</strain>
    </source>
</reference>
<feature type="non-terminal residue" evidence="1">
    <location>
        <position position="1"/>
    </location>
</feature>